<name>A0A6J8AE09_MYTCO</name>
<dbReference type="InterPro" id="IPR017853">
    <property type="entry name" value="GH"/>
</dbReference>
<organism evidence="3 4">
    <name type="scientific">Mytilus coruscus</name>
    <name type="common">Sea mussel</name>
    <dbReference type="NCBI Taxonomy" id="42192"/>
    <lineage>
        <taxon>Eukaryota</taxon>
        <taxon>Metazoa</taxon>
        <taxon>Spiralia</taxon>
        <taxon>Lophotrochozoa</taxon>
        <taxon>Mollusca</taxon>
        <taxon>Bivalvia</taxon>
        <taxon>Autobranchia</taxon>
        <taxon>Pteriomorphia</taxon>
        <taxon>Mytilida</taxon>
        <taxon>Mytiloidea</taxon>
        <taxon>Mytilidae</taxon>
        <taxon>Mytilinae</taxon>
        <taxon>Mytilus</taxon>
    </lineage>
</organism>
<dbReference type="EMBL" id="CACVKT020001214">
    <property type="protein sequence ID" value="CAC5366172.1"/>
    <property type="molecule type" value="Genomic_DNA"/>
</dbReference>
<sequence length="519" mass="58784">MLYKIILLIVLYMMKMTYSEYRKTSVMIDTDTIIETISDRFLSVTLDTSFIQDNWSTLNFSSPKVQVLAKALSPCYLRVGGSSADYLQFDSSSQSEIYQKVPKEFILTDRINKKLTNFTMIARQWDELNGFAEMVGWDLIFDLNSLLRQNGQWLPDNAKLLMDYTSQKGYKIAGWELGNEPDVYKDVGINITGAQRAKDYNILHSLLNHYPQWRNGIVIGPSVTMLVKEISRKYLQDFVDAGGPDIVNQSYIPSRSNSSFKLREVNNPIFHHYYDYGPSMTVPKFMAPDILSNLPWQINVAKKIAPFPLFGKFWLGETSSAWGGGAAGLSDRYVAGFMWLDKLGISASLGVDVVVRQTFYGGSYGLIDTKTSNPNPDFWLSYLYKKLVGRSVFNVTMDDNKGYVRMYTHCTNTQRSDYKPGSITVYGMNLRQEPTTVVFTQFKPDIKLHLYLLEPVGVESLKSQTIALNGRTLSLNPDFSLPSMDYPEVVTSNFTFPQQSFGFIVIPEANVAACKMSSL</sequence>
<dbReference type="Gene3D" id="3.20.20.80">
    <property type="entry name" value="Glycosidases"/>
    <property type="match status" value="1"/>
</dbReference>
<comment type="similarity">
    <text evidence="1">Belongs to the glycosyl hydrolase 79 family.</text>
</comment>
<dbReference type="SUPFAM" id="SSF51445">
    <property type="entry name" value="(Trans)glycosidases"/>
    <property type="match status" value="1"/>
</dbReference>
<dbReference type="PANTHER" id="PTHR46145">
    <property type="entry name" value="HEPARANASE"/>
    <property type="match status" value="1"/>
</dbReference>
<dbReference type="PANTHER" id="PTHR46145:SF4">
    <property type="entry name" value="HEPARANASE"/>
    <property type="match status" value="1"/>
</dbReference>
<proteinExistence type="inferred from homology"/>
<feature type="signal peptide" evidence="2">
    <location>
        <begin position="1"/>
        <end position="19"/>
    </location>
</feature>
<evidence type="ECO:0000313" key="4">
    <source>
        <dbReference type="Proteomes" id="UP000507470"/>
    </source>
</evidence>
<dbReference type="OrthoDB" id="10066041at2759"/>
<dbReference type="Pfam" id="PF03662">
    <property type="entry name" value="Glyco_hydro_79n"/>
    <property type="match status" value="1"/>
</dbReference>
<feature type="chain" id="PRO_5026743411" evidence="2">
    <location>
        <begin position="20"/>
        <end position="519"/>
    </location>
</feature>
<evidence type="ECO:0000256" key="1">
    <source>
        <dbReference type="ARBA" id="ARBA00009800"/>
    </source>
</evidence>
<reference evidence="3 4" key="1">
    <citation type="submission" date="2020-06" db="EMBL/GenBank/DDBJ databases">
        <authorList>
            <person name="Li R."/>
            <person name="Bekaert M."/>
        </authorList>
    </citation>
    <scope>NUCLEOTIDE SEQUENCE [LARGE SCALE GENOMIC DNA]</scope>
    <source>
        <strain evidence="4">wild</strain>
    </source>
</reference>
<keyword evidence="4" id="KW-1185">Reference proteome</keyword>
<evidence type="ECO:0000313" key="3">
    <source>
        <dbReference type="EMBL" id="CAC5366172.1"/>
    </source>
</evidence>
<dbReference type="GO" id="GO:0016798">
    <property type="term" value="F:hydrolase activity, acting on glycosyl bonds"/>
    <property type="evidence" value="ECO:0007669"/>
    <property type="project" value="UniProtKB-KW"/>
</dbReference>
<dbReference type="InterPro" id="IPR005199">
    <property type="entry name" value="Glyco_hydro_79"/>
</dbReference>
<dbReference type="GO" id="GO:0005615">
    <property type="term" value="C:extracellular space"/>
    <property type="evidence" value="ECO:0007669"/>
    <property type="project" value="TreeGrafter"/>
</dbReference>
<gene>
    <name evidence="3" type="ORF">MCOR_6577</name>
</gene>
<keyword evidence="3" id="KW-0378">Hydrolase</keyword>
<accession>A0A6J8AE09</accession>
<dbReference type="AlphaFoldDB" id="A0A6J8AE09"/>
<keyword evidence="3" id="KW-0326">Glycosidase</keyword>
<keyword evidence="2" id="KW-0732">Signal</keyword>
<dbReference type="Proteomes" id="UP000507470">
    <property type="component" value="Unassembled WGS sequence"/>
</dbReference>
<dbReference type="GO" id="GO:0016020">
    <property type="term" value="C:membrane"/>
    <property type="evidence" value="ECO:0007669"/>
    <property type="project" value="InterPro"/>
</dbReference>
<evidence type="ECO:0000256" key="2">
    <source>
        <dbReference type="SAM" id="SignalP"/>
    </source>
</evidence>
<protein>
    <submittedName>
        <fullName evidence="3">HPSE</fullName>
        <ecNumber evidence="3">3.2.1.166</ecNumber>
    </submittedName>
</protein>
<dbReference type="GO" id="GO:0031012">
    <property type="term" value="C:extracellular matrix"/>
    <property type="evidence" value="ECO:0007669"/>
    <property type="project" value="TreeGrafter"/>
</dbReference>
<dbReference type="EC" id="3.2.1.166" evidence="3"/>